<feature type="transmembrane region" description="Helical" evidence="1">
    <location>
        <begin position="12"/>
        <end position="35"/>
    </location>
</feature>
<dbReference type="InterPro" id="IPR049869">
    <property type="entry name" value="VraH"/>
</dbReference>
<dbReference type="EMBL" id="AP018586">
    <property type="protein sequence ID" value="BBD93591.1"/>
    <property type="molecule type" value="Genomic_DNA"/>
</dbReference>
<keyword evidence="1" id="KW-0472">Membrane</keyword>
<gene>
    <name evidence="2" type="ORF">JMUB590_2554</name>
</gene>
<organism evidence="2 3">
    <name type="scientific">Staphylococcus caprae</name>
    <dbReference type="NCBI Taxonomy" id="29380"/>
    <lineage>
        <taxon>Bacteria</taxon>
        <taxon>Bacillati</taxon>
        <taxon>Bacillota</taxon>
        <taxon>Bacilli</taxon>
        <taxon>Bacillales</taxon>
        <taxon>Staphylococcaceae</taxon>
        <taxon>Staphylococcus</taxon>
    </lineage>
</organism>
<keyword evidence="1" id="KW-1133">Transmembrane helix</keyword>
<evidence type="ECO:0000256" key="1">
    <source>
        <dbReference type="SAM" id="Phobius"/>
    </source>
</evidence>
<protein>
    <submittedName>
        <fullName evidence="2">Uncharacterized protein</fullName>
    </submittedName>
</protein>
<dbReference type="Proteomes" id="UP000274772">
    <property type="component" value="Chromosome"/>
</dbReference>
<keyword evidence="3" id="KW-1185">Reference proteome</keyword>
<reference evidence="2 3" key="1">
    <citation type="submission" date="2018-05" db="EMBL/GenBank/DDBJ databases">
        <title>Complete genome sequencing of three human clinical isolates of Staphylococcus caprae reveals virulence factors similar to those of S. epidermidis and S. capitis.</title>
        <authorList>
            <person name="Watanabe S."/>
            <person name="Cui L."/>
        </authorList>
    </citation>
    <scope>NUCLEOTIDE SEQUENCE [LARGE SCALE GENOMIC DNA]</scope>
    <source>
        <strain evidence="2 3">JMUB590</strain>
    </source>
</reference>
<proteinExistence type="predicted"/>
<sequence length="56" mass="6294">MMKAFIDKEKKSGYLGILFTLVFGFIFSTMFTPFIGIPAALFAGFIIHNVEDAEEE</sequence>
<evidence type="ECO:0000313" key="3">
    <source>
        <dbReference type="Proteomes" id="UP000274772"/>
    </source>
</evidence>
<evidence type="ECO:0000313" key="2">
    <source>
        <dbReference type="EMBL" id="BBD93591.1"/>
    </source>
</evidence>
<name>A0ABM7FXY6_9STAP</name>
<keyword evidence="1" id="KW-0812">Transmembrane</keyword>
<dbReference type="NCBIfam" id="NF033835">
    <property type="entry name" value="VraH_fam"/>
    <property type="match status" value="1"/>
</dbReference>
<accession>A0ABM7FXY6</accession>